<keyword evidence="5" id="KW-1185">Reference proteome</keyword>
<reference evidence="3 5" key="3">
    <citation type="submission" date="2017-04" db="EMBL/GenBank/DDBJ databases">
        <authorList>
            <person name="Varghese N."/>
            <person name="Submissions S."/>
        </authorList>
    </citation>
    <scope>NUCLEOTIDE SEQUENCE [LARGE SCALE GENOMIC DNA]</scope>
    <source>
        <strain evidence="3 5">DSM 9789</strain>
    </source>
</reference>
<feature type="transmembrane region" description="Helical" evidence="1">
    <location>
        <begin position="193"/>
        <end position="213"/>
    </location>
</feature>
<dbReference type="STRING" id="263820.PTO0865"/>
<dbReference type="HOGENOM" id="CLU_876093_0_0_2"/>
<dbReference type="InParanoid" id="Q6L0Q2"/>
<dbReference type="AlphaFoldDB" id="Q6L0Q2"/>
<dbReference type="OrthoDB" id="56361at2157"/>
<sequence>MLYYENEIFFKIVLASMLTFLLSEFMAIYPIISKNFERYEKNVLKHIVPVWEITGTFIVFFVVELELIYSSLVPISSYLLIPLVGIFVAFLILRNAWIIYAEFLWKDGKSINKRNLYRFYSIATFIMVAVFLIAVSALIYGKGINLDSSNLSGSYINFVPLFSTFYFYLFFAGTLILMYGFSMVFYRTSEKRYMPLLFNIAGIIISAYGLYGLTFNDKLLSIDYLLIPVIIGIIIPVLYIFDKTTYLASYKPFFFVLMIIGIFFLEYPVNYIAAGAFPVKIFESPAPMLGFNIILSIAGGIGVTLLMIAYSFVYNNGSLKIKDVN</sequence>
<dbReference type="eggNOG" id="arCOG05350">
    <property type="taxonomic scope" value="Archaea"/>
</dbReference>
<feature type="transmembrane region" description="Helical" evidence="1">
    <location>
        <begin position="161"/>
        <end position="181"/>
    </location>
</feature>
<feature type="transmembrane region" description="Helical" evidence="1">
    <location>
        <begin position="293"/>
        <end position="313"/>
    </location>
</feature>
<dbReference type="KEGG" id="pto:PTO0865"/>
<feature type="transmembrane region" description="Helical" evidence="1">
    <location>
        <begin position="253"/>
        <end position="273"/>
    </location>
</feature>
<feature type="transmembrane region" description="Helical" evidence="1">
    <location>
        <begin position="219"/>
        <end position="241"/>
    </location>
</feature>
<evidence type="ECO:0000256" key="1">
    <source>
        <dbReference type="SAM" id="Phobius"/>
    </source>
</evidence>
<gene>
    <name evidence="2" type="ordered locus">PTO0865</name>
    <name evidence="3" type="ORF">SAMN02745355_0108</name>
</gene>
<evidence type="ECO:0000313" key="4">
    <source>
        <dbReference type="Proteomes" id="UP000000438"/>
    </source>
</evidence>
<accession>A0A8G2FVH2</accession>
<dbReference type="Proteomes" id="UP000192315">
    <property type="component" value="Unassembled WGS sequence"/>
</dbReference>
<reference evidence="2" key="2">
    <citation type="submission" date="2004-02" db="EMBL/GenBank/DDBJ databases">
        <authorList>
            <person name="Fuetterer O."/>
            <person name="Angelov A."/>
            <person name="Liesegang H."/>
            <person name="Gottschalk G."/>
            <person name="Schleper C."/>
            <person name="Schepers B."/>
            <person name="Dock C."/>
            <person name="Antranikian G."/>
            <person name="Liebl W."/>
        </authorList>
    </citation>
    <scope>NUCLEOTIDE SEQUENCE</scope>
    <source>
        <strain evidence="2">DSM 9790</strain>
    </source>
</reference>
<dbReference type="PaxDb" id="263820-PTO0865"/>
<dbReference type="GeneID" id="2844188"/>
<accession>Q6L0Q2</accession>
<dbReference type="EMBL" id="AE017261">
    <property type="protein sequence ID" value="AAT43450.1"/>
    <property type="molecule type" value="Genomic_DNA"/>
</dbReference>
<feature type="transmembrane region" description="Helical" evidence="1">
    <location>
        <begin position="75"/>
        <end position="98"/>
    </location>
</feature>
<dbReference type="RefSeq" id="WP_011177666.1">
    <property type="nucleotide sequence ID" value="NC_005877.1"/>
</dbReference>
<organism evidence="2 4">
    <name type="scientific">Picrophilus torridus (strain ATCC 700027 / DSM 9790 / JCM 10055 / NBRC 100828 / KAW 2/3)</name>
    <dbReference type="NCBI Taxonomy" id="1122961"/>
    <lineage>
        <taxon>Archaea</taxon>
        <taxon>Methanobacteriati</taxon>
        <taxon>Thermoplasmatota</taxon>
        <taxon>Thermoplasmata</taxon>
        <taxon>Thermoplasmatales</taxon>
        <taxon>Picrophilaceae</taxon>
        <taxon>Picrophilus</taxon>
    </lineage>
</organism>
<proteinExistence type="predicted"/>
<evidence type="ECO:0000313" key="2">
    <source>
        <dbReference type="EMBL" id="AAT43450.1"/>
    </source>
</evidence>
<evidence type="ECO:0000313" key="3">
    <source>
        <dbReference type="EMBL" id="SMD30241.1"/>
    </source>
</evidence>
<keyword evidence="1" id="KW-0472">Membrane</keyword>
<name>Q6L0Q2_PICTO</name>
<reference evidence="2 4" key="1">
    <citation type="journal article" date="2004" name="Proc. Natl. Acad. Sci. U.S.A.">
        <title>Genome sequence of Picrophilus torridus and its implications for life around pH 0.</title>
        <authorList>
            <person name="Futterer O."/>
            <person name="Angelov A."/>
            <person name="Liesegang H."/>
            <person name="Gottschalk G."/>
            <person name="Schleper C."/>
            <person name="Schepers B."/>
            <person name="Dock C."/>
            <person name="Antranikian G."/>
            <person name="Liebl W."/>
        </authorList>
    </citation>
    <scope>NUCLEOTIDE SEQUENCE [LARGE SCALE GENOMIC DNA]</scope>
    <source>
        <strain evidence="4">ATCC 700027 / DSM 9790 / JCM 10055 / NBRC 100828</strain>
        <strain evidence="2">DSM 9790</strain>
    </source>
</reference>
<feature type="transmembrane region" description="Helical" evidence="1">
    <location>
        <begin position="119"/>
        <end position="141"/>
    </location>
</feature>
<dbReference type="Proteomes" id="UP000000438">
    <property type="component" value="Chromosome"/>
</dbReference>
<keyword evidence="1" id="KW-1133">Transmembrane helix</keyword>
<feature type="transmembrane region" description="Helical" evidence="1">
    <location>
        <begin position="12"/>
        <end position="32"/>
    </location>
</feature>
<keyword evidence="1" id="KW-0812">Transmembrane</keyword>
<evidence type="ECO:0000313" key="5">
    <source>
        <dbReference type="Proteomes" id="UP000192315"/>
    </source>
</evidence>
<dbReference type="EMBL" id="FWYE01000001">
    <property type="protein sequence ID" value="SMD30241.1"/>
    <property type="molecule type" value="Genomic_DNA"/>
</dbReference>
<protein>
    <submittedName>
        <fullName evidence="3">Cytochrome d ubiquinol oxidase subunit II</fullName>
    </submittedName>
    <submittedName>
        <fullName evidence="2">Hypothetical membrane protein</fullName>
    </submittedName>
</protein>